<feature type="region of interest" description="Disordered" evidence="15">
    <location>
        <begin position="315"/>
        <end position="342"/>
    </location>
</feature>
<keyword evidence="7" id="KW-0479">Metal-binding</keyword>
<organism evidence="18 19">
    <name type="scientific">Dipteronia dyeriana</name>
    <dbReference type="NCBI Taxonomy" id="168575"/>
    <lineage>
        <taxon>Eukaryota</taxon>
        <taxon>Viridiplantae</taxon>
        <taxon>Streptophyta</taxon>
        <taxon>Embryophyta</taxon>
        <taxon>Tracheophyta</taxon>
        <taxon>Spermatophyta</taxon>
        <taxon>Magnoliopsida</taxon>
        <taxon>eudicotyledons</taxon>
        <taxon>Gunneridae</taxon>
        <taxon>Pentapetalae</taxon>
        <taxon>rosids</taxon>
        <taxon>malvids</taxon>
        <taxon>Sapindales</taxon>
        <taxon>Sapindaceae</taxon>
        <taxon>Hippocastanoideae</taxon>
        <taxon>Acereae</taxon>
        <taxon>Dipteronia</taxon>
    </lineage>
</organism>
<feature type="domain" description="RING-type" evidence="17">
    <location>
        <begin position="144"/>
        <end position="186"/>
    </location>
</feature>
<comment type="catalytic activity">
    <reaction evidence="1">
        <text>S-ubiquitinyl-[E2 ubiquitin-conjugating enzyme]-L-cysteine + [acceptor protein]-L-lysine = [E2 ubiquitin-conjugating enzyme]-L-cysteine + N(6)-ubiquitinyl-[acceptor protein]-L-lysine.</text>
        <dbReference type="EC" id="2.3.2.27"/>
    </reaction>
</comment>
<evidence type="ECO:0000256" key="12">
    <source>
        <dbReference type="ARBA" id="ARBA00023136"/>
    </source>
</evidence>
<keyword evidence="11 16" id="KW-1133">Transmembrane helix</keyword>
<protein>
    <recommendedName>
        <fullName evidence="4">RING-type E3 ubiquitin transferase</fullName>
        <ecNumber evidence="4">2.3.2.27</ecNumber>
    </recommendedName>
</protein>
<evidence type="ECO:0000256" key="3">
    <source>
        <dbReference type="ARBA" id="ARBA00004906"/>
    </source>
</evidence>
<dbReference type="InterPro" id="IPR001841">
    <property type="entry name" value="Znf_RING"/>
</dbReference>
<dbReference type="EMBL" id="JANJYI010000001">
    <property type="protein sequence ID" value="KAK2663805.1"/>
    <property type="molecule type" value="Genomic_DNA"/>
</dbReference>
<dbReference type="GO" id="GO:0008270">
    <property type="term" value="F:zinc ion binding"/>
    <property type="evidence" value="ECO:0007669"/>
    <property type="project" value="UniProtKB-KW"/>
</dbReference>
<dbReference type="SMART" id="SM00184">
    <property type="entry name" value="RING"/>
    <property type="match status" value="1"/>
</dbReference>
<keyword evidence="5" id="KW-0808">Transferase</keyword>
<evidence type="ECO:0000256" key="14">
    <source>
        <dbReference type="PROSITE-ProRule" id="PRU00175"/>
    </source>
</evidence>
<evidence type="ECO:0000256" key="7">
    <source>
        <dbReference type="ARBA" id="ARBA00022723"/>
    </source>
</evidence>
<feature type="compositionally biased region" description="Basic and acidic residues" evidence="15">
    <location>
        <begin position="329"/>
        <end position="340"/>
    </location>
</feature>
<feature type="region of interest" description="Disordered" evidence="15">
    <location>
        <begin position="15"/>
        <end position="43"/>
    </location>
</feature>
<comment type="caution">
    <text evidence="18">The sequence shown here is derived from an EMBL/GenBank/DDBJ whole genome shotgun (WGS) entry which is preliminary data.</text>
</comment>
<keyword evidence="9" id="KW-0833">Ubl conjugation pathway</keyword>
<dbReference type="Pfam" id="PF13639">
    <property type="entry name" value="zf-RING_2"/>
    <property type="match status" value="1"/>
</dbReference>
<comment type="subcellular location">
    <subcellularLocation>
        <location evidence="2">Membrane</location>
        <topology evidence="2">Single-pass membrane protein</topology>
    </subcellularLocation>
</comment>
<keyword evidence="12 16" id="KW-0472">Membrane</keyword>
<keyword evidence="8 14" id="KW-0863">Zinc-finger</keyword>
<keyword evidence="6 16" id="KW-0812">Transmembrane</keyword>
<evidence type="ECO:0000256" key="11">
    <source>
        <dbReference type="ARBA" id="ARBA00022989"/>
    </source>
</evidence>
<evidence type="ECO:0000313" key="19">
    <source>
        <dbReference type="Proteomes" id="UP001280121"/>
    </source>
</evidence>
<dbReference type="InterPro" id="IPR013083">
    <property type="entry name" value="Znf_RING/FYVE/PHD"/>
</dbReference>
<evidence type="ECO:0000256" key="15">
    <source>
        <dbReference type="SAM" id="MobiDB-lite"/>
    </source>
</evidence>
<accession>A0AAE0CUC0</accession>
<evidence type="ECO:0000256" key="6">
    <source>
        <dbReference type="ARBA" id="ARBA00022692"/>
    </source>
</evidence>
<dbReference type="AlphaFoldDB" id="A0AAE0CUC0"/>
<dbReference type="CDD" id="cd16461">
    <property type="entry name" value="RING-H2_EL5-like"/>
    <property type="match status" value="1"/>
</dbReference>
<evidence type="ECO:0000313" key="18">
    <source>
        <dbReference type="EMBL" id="KAK2663805.1"/>
    </source>
</evidence>
<dbReference type="GO" id="GO:0031625">
    <property type="term" value="F:ubiquitin protein ligase binding"/>
    <property type="evidence" value="ECO:0007669"/>
    <property type="project" value="TreeGrafter"/>
</dbReference>
<proteinExistence type="inferred from homology"/>
<dbReference type="GO" id="GO:0016020">
    <property type="term" value="C:membrane"/>
    <property type="evidence" value="ECO:0007669"/>
    <property type="project" value="UniProtKB-SubCell"/>
</dbReference>
<dbReference type="FunFam" id="3.30.40.10:FF:000187">
    <property type="entry name" value="E3 ubiquitin-protein ligase ATL6"/>
    <property type="match status" value="1"/>
</dbReference>
<reference evidence="18" key="1">
    <citation type="journal article" date="2023" name="Plant J.">
        <title>Genome sequences and population genomics provide insights into the demographic history, inbreeding, and mutation load of two 'living fossil' tree species of Dipteronia.</title>
        <authorList>
            <person name="Feng Y."/>
            <person name="Comes H.P."/>
            <person name="Chen J."/>
            <person name="Zhu S."/>
            <person name="Lu R."/>
            <person name="Zhang X."/>
            <person name="Li P."/>
            <person name="Qiu J."/>
            <person name="Olsen K.M."/>
            <person name="Qiu Y."/>
        </authorList>
    </citation>
    <scope>NUCLEOTIDE SEQUENCE</scope>
    <source>
        <strain evidence="18">KIB01</strain>
    </source>
</reference>
<dbReference type="PROSITE" id="PS50089">
    <property type="entry name" value="ZF_RING_2"/>
    <property type="match status" value="1"/>
</dbReference>
<gene>
    <name evidence="18" type="ORF">Ddye_002379</name>
</gene>
<keyword evidence="19" id="KW-1185">Reference proteome</keyword>
<evidence type="ECO:0000256" key="13">
    <source>
        <dbReference type="ARBA" id="ARBA00024209"/>
    </source>
</evidence>
<dbReference type="PANTHER" id="PTHR45768:SF71">
    <property type="entry name" value="RING_U-BOX SUPERFAMILY PROTEIN"/>
    <property type="match status" value="1"/>
</dbReference>
<name>A0AAE0CUC0_9ROSI</name>
<evidence type="ECO:0000256" key="2">
    <source>
        <dbReference type="ARBA" id="ARBA00004167"/>
    </source>
</evidence>
<dbReference type="GO" id="GO:0061630">
    <property type="term" value="F:ubiquitin protein ligase activity"/>
    <property type="evidence" value="ECO:0007669"/>
    <property type="project" value="UniProtKB-EC"/>
</dbReference>
<dbReference type="SUPFAM" id="SSF57850">
    <property type="entry name" value="RING/U-box"/>
    <property type="match status" value="1"/>
</dbReference>
<evidence type="ECO:0000256" key="10">
    <source>
        <dbReference type="ARBA" id="ARBA00022833"/>
    </source>
</evidence>
<dbReference type="EC" id="2.3.2.27" evidence="4"/>
<feature type="transmembrane region" description="Helical" evidence="16">
    <location>
        <begin position="49"/>
        <end position="75"/>
    </location>
</feature>
<evidence type="ECO:0000256" key="5">
    <source>
        <dbReference type="ARBA" id="ARBA00022679"/>
    </source>
</evidence>
<keyword evidence="10" id="KW-0862">Zinc</keyword>
<dbReference type="Proteomes" id="UP001280121">
    <property type="component" value="Unassembled WGS sequence"/>
</dbReference>
<evidence type="ECO:0000256" key="4">
    <source>
        <dbReference type="ARBA" id="ARBA00012483"/>
    </source>
</evidence>
<evidence type="ECO:0000256" key="16">
    <source>
        <dbReference type="SAM" id="Phobius"/>
    </source>
</evidence>
<dbReference type="PANTHER" id="PTHR45768">
    <property type="entry name" value="E3 UBIQUITIN-PROTEIN LIGASE RNF13-LIKE"/>
    <property type="match status" value="1"/>
</dbReference>
<comment type="similarity">
    <text evidence="13">Belongs to the RING-type zinc finger family. ATL subfamily.</text>
</comment>
<evidence type="ECO:0000256" key="9">
    <source>
        <dbReference type="ARBA" id="ARBA00022786"/>
    </source>
</evidence>
<evidence type="ECO:0000259" key="17">
    <source>
        <dbReference type="PROSITE" id="PS50089"/>
    </source>
</evidence>
<comment type="pathway">
    <text evidence="3">Protein modification; protein ubiquitination.</text>
</comment>
<dbReference type="Gene3D" id="3.30.40.10">
    <property type="entry name" value="Zinc/RING finger domain, C3HC4 (zinc finger)"/>
    <property type="match status" value="1"/>
</dbReference>
<evidence type="ECO:0000256" key="1">
    <source>
        <dbReference type="ARBA" id="ARBA00000900"/>
    </source>
</evidence>
<evidence type="ECO:0000256" key="8">
    <source>
        <dbReference type="ARBA" id="ARBA00022771"/>
    </source>
</evidence>
<sequence>MARILYEMKQKDGFLIHPPPLTPPSSLSNVNHENESTQTSSSIGRNSPLLLLLLISVAVVVFIAGLLHLLVRYFIKRPSSSLLPVHDHHQQPQRNPDTSRSHSLQRQLQQLFRQHDSGLDQALIDALPVFYYKDVMGLKEPFDCAVCLCEFSDQDKLRLLPTCRHAFHISCIDTWLLSNSTCPLCRRILSSSSLSMEIPVSSFDVLREISNGFTSDGAENGFSCHQKVEITEEESVGPKRVLSVRLGKFKSLNGGGDNNINNNNNNREISSCNLDARRCYSMGTFQYVVGDSDLQVALSHARGCRDRVSNDSKLIKENSSVEEEEKEEAEEKKISGRSRGESFSVSKIWLWSKKDRLPTTSLDSHMALPSLSYYKFANQQHY</sequence>